<dbReference type="CDD" id="cd23767">
    <property type="entry name" value="IQCD"/>
    <property type="match status" value="1"/>
</dbReference>
<dbReference type="Pfam" id="PF00612">
    <property type="entry name" value="IQ"/>
    <property type="match status" value="1"/>
</dbReference>
<dbReference type="InterPro" id="IPR000048">
    <property type="entry name" value="IQ_motif_EF-hand-BS"/>
</dbReference>
<protein>
    <recommendedName>
        <fullName evidence="2">SAP domain-containing protein</fullName>
    </recommendedName>
</protein>
<accession>A0A6C0H5F2</accession>
<evidence type="ECO:0000313" key="1">
    <source>
        <dbReference type="EMBL" id="QHT75788.1"/>
    </source>
</evidence>
<organism evidence="1">
    <name type="scientific">viral metagenome</name>
    <dbReference type="NCBI Taxonomy" id="1070528"/>
    <lineage>
        <taxon>unclassified sequences</taxon>
        <taxon>metagenomes</taxon>
        <taxon>organismal metagenomes</taxon>
    </lineage>
</organism>
<dbReference type="AlphaFoldDB" id="A0A6C0H5F2"/>
<evidence type="ECO:0008006" key="2">
    <source>
        <dbReference type="Google" id="ProtNLM"/>
    </source>
</evidence>
<dbReference type="EMBL" id="MN739882">
    <property type="protein sequence ID" value="QHT75788.1"/>
    <property type="molecule type" value="Genomic_DNA"/>
</dbReference>
<reference evidence="1" key="1">
    <citation type="journal article" date="2020" name="Nature">
        <title>Giant virus diversity and host interactions through global metagenomics.</title>
        <authorList>
            <person name="Schulz F."/>
            <person name="Roux S."/>
            <person name="Paez-Espino D."/>
            <person name="Jungbluth S."/>
            <person name="Walsh D.A."/>
            <person name="Denef V.J."/>
            <person name="McMahon K.D."/>
            <person name="Konstantinidis K.T."/>
            <person name="Eloe-Fadrosh E.A."/>
            <person name="Kyrpides N.C."/>
            <person name="Woyke T."/>
        </authorList>
    </citation>
    <scope>NUCLEOTIDE SEQUENCE</scope>
    <source>
        <strain evidence="1">GVMAG-M-3300023179-71</strain>
    </source>
</reference>
<dbReference type="PROSITE" id="PS50096">
    <property type="entry name" value="IQ"/>
    <property type="match status" value="1"/>
</dbReference>
<name>A0A6C0H5F2_9ZZZZ</name>
<sequence length="281" mass="33772">MNIIQLRISSDNYANVFSKCNNKELKKMAKKRFLKQSGKKDEIKKRIYVYDYLSKCIIKIQSLFRGYIVRIFNKCQGPALFKRHLSLNDTDFLTLNDITLLKYGNIFSFNENNFVYCFDINTFHKLIQSKKIFNPYNRNIITFDVINNFMNLIKLKKIINIISVVEIPLFTKKNKIEFMIIDLVNNMNKFIYINVQSLIKLNNKKRIDKFLNKLYELWCKNTNEELKSKISLFDELTAIYNIKNNETYQKKFIEFLCNSFDNFKKFDNEDIFSFYVHYSLE</sequence>
<proteinExistence type="predicted"/>